<evidence type="ECO:0000313" key="1">
    <source>
        <dbReference type="EMBL" id="MXP79077.1"/>
    </source>
</evidence>
<sequence>MSHFSVAVFSDGKKTVKELLAPYQENNMGDCPKKYLKFVSAVEKEHERYETGSMNIVCLQDGKYVFPWNIVELKSIFSYTIFTDGADHSHFYKNRKEYFFNYTYDPILGHVQIVFDIGEKNAELRSVPYREIYPTIQDYLENYFVSPWDIEKQEFGFWENPNAKWDWWQIGGRWNGLLKASEGIKGEDSLVYPTPDLEGRYAQARVKNINFEPDCEIYNRSLRWWEVVIENSPLKDGENADDFFNTLNEKFLLGTYKNKETYAKIQSSVITNAVILPEGKWYQAYDIKEAGAGYGAEEKIFDWNLHFKERFIDKAEPEWVLTIVDCHI</sequence>
<gene>
    <name evidence="1" type="ORF">GN277_28360</name>
</gene>
<dbReference type="RefSeq" id="WP_159757670.1">
    <property type="nucleotide sequence ID" value="NZ_WUQX01000003.1"/>
</dbReference>
<dbReference type="Proteomes" id="UP000460412">
    <property type="component" value="Unassembled WGS sequence"/>
</dbReference>
<evidence type="ECO:0000313" key="2">
    <source>
        <dbReference type="Proteomes" id="UP000460412"/>
    </source>
</evidence>
<organism evidence="1 2">
    <name type="scientific">Sporofaciens musculi</name>
    <dbReference type="NCBI Taxonomy" id="2681861"/>
    <lineage>
        <taxon>Bacteria</taxon>
        <taxon>Bacillati</taxon>
        <taxon>Bacillota</taxon>
        <taxon>Clostridia</taxon>
        <taxon>Lachnospirales</taxon>
        <taxon>Lachnospiraceae</taxon>
        <taxon>Sporofaciens</taxon>
    </lineage>
</organism>
<name>A0A7X3SM00_9FIRM</name>
<proteinExistence type="predicted"/>
<dbReference type="EMBL" id="WUQX01000003">
    <property type="protein sequence ID" value="MXP79077.1"/>
    <property type="molecule type" value="Genomic_DNA"/>
</dbReference>
<keyword evidence="2" id="KW-1185">Reference proteome</keyword>
<dbReference type="AlphaFoldDB" id="A0A7X3SM00"/>
<keyword evidence="1" id="KW-0614">Plasmid</keyword>
<geneLocation type="plasmid" evidence="1">
    <name>unnamed</name>
</geneLocation>
<accession>A0A7X3SM00</accession>
<protein>
    <submittedName>
        <fullName evidence="1">Uncharacterized protein</fullName>
    </submittedName>
</protein>
<reference evidence="1 2" key="1">
    <citation type="submission" date="2019-12" db="EMBL/GenBank/DDBJ databases">
        <title>Sporaefaciens musculi gen. nov., sp. nov., a novel bacterium isolated from the caecum of an obese mouse.</title>
        <authorList>
            <person name="Rasmussen T.S."/>
            <person name="Streidl T."/>
            <person name="Hitch T.C.A."/>
            <person name="Wortmann E."/>
            <person name="Deptula P."/>
            <person name="Hansen M."/>
            <person name="Nielsen D.S."/>
            <person name="Clavel T."/>
            <person name="Vogensen F.K."/>
        </authorList>
    </citation>
    <scope>NUCLEOTIDE SEQUENCE [LARGE SCALE GENOMIC DNA]</scope>
    <source>
        <strain evidence="1 2">WCA-9-b2</strain>
        <plasmid evidence="1">unnamed</plasmid>
    </source>
</reference>
<comment type="caution">
    <text evidence="1">The sequence shown here is derived from an EMBL/GenBank/DDBJ whole genome shotgun (WGS) entry which is preliminary data.</text>
</comment>